<dbReference type="EMBL" id="BAABME010003958">
    <property type="protein sequence ID" value="GAA0160677.1"/>
    <property type="molecule type" value="Genomic_DNA"/>
</dbReference>
<sequence>MTCLLQGLCRASSGSTLAEDSCIIRTQTTVLLGYEIRSTNVHQKILDWKCHFDVNTVPRAKLYILSPKTDYGAQNSRVELHLHTEETYGALAARLLRDVTIT</sequence>
<accession>A0AAV3QES4</accession>
<dbReference type="AlphaFoldDB" id="A0AAV3QES4"/>
<keyword evidence="2" id="KW-1185">Reference proteome</keyword>
<organism evidence="1 2">
    <name type="scientific">Lithospermum erythrorhizon</name>
    <name type="common">Purple gromwell</name>
    <name type="synonym">Lithospermum officinale var. erythrorhizon</name>
    <dbReference type="NCBI Taxonomy" id="34254"/>
    <lineage>
        <taxon>Eukaryota</taxon>
        <taxon>Viridiplantae</taxon>
        <taxon>Streptophyta</taxon>
        <taxon>Embryophyta</taxon>
        <taxon>Tracheophyta</taxon>
        <taxon>Spermatophyta</taxon>
        <taxon>Magnoliopsida</taxon>
        <taxon>eudicotyledons</taxon>
        <taxon>Gunneridae</taxon>
        <taxon>Pentapetalae</taxon>
        <taxon>asterids</taxon>
        <taxon>lamiids</taxon>
        <taxon>Boraginales</taxon>
        <taxon>Boraginaceae</taxon>
        <taxon>Boraginoideae</taxon>
        <taxon>Lithospermeae</taxon>
        <taxon>Lithospermum</taxon>
    </lineage>
</organism>
<dbReference type="Proteomes" id="UP001454036">
    <property type="component" value="Unassembled WGS sequence"/>
</dbReference>
<proteinExistence type="predicted"/>
<protein>
    <submittedName>
        <fullName evidence="1">Uncharacterized protein</fullName>
    </submittedName>
</protein>
<name>A0AAV3QES4_LITER</name>
<comment type="caution">
    <text evidence="1">The sequence shown here is derived from an EMBL/GenBank/DDBJ whole genome shotgun (WGS) entry which is preliminary data.</text>
</comment>
<gene>
    <name evidence="1" type="ORF">LIER_17177</name>
</gene>
<evidence type="ECO:0000313" key="1">
    <source>
        <dbReference type="EMBL" id="GAA0160677.1"/>
    </source>
</evidence>
<evidence type="ECO:0000313" key="2">
    <source>
        <dbReference type="Proteomes" id="UP001454036"/>
    </source>
</evidence>
<reference evidence="1 2" key="1">
    <citation type="submission" date="2024-01" db="EMBL/GenBank/DDBJ databases">
        <title>The complete chloroplast genome sequence of Lithospermum erythrorhizon: insights into the phylogenetic relationship among Boraginaceae species and the maternal lineages of purple gromwells.</title>
        <authorList>
            <person name="Okada T."/>
            <person name="Watanabe K."/>
        </authorList>
    </citation>
    <scope>NUCLEOTIDE SEQUENCE [LARGE SCALE GENOMIC DNA]</scope>
</reference>